<comment type="caution">
    <text evidence="9">The sequence shown here is derived from an EMBL/GenBank/DDBJ whole genome shotgun (WGS) entry which is preliminary data.</text>
</comment>
<keyword evidence="5" id="KW-0133">Cell shape</keyword>
<keyword evidence="4 8" id="KW-0812">Transmembrane</keyword>
<evidence type="ECO:0000256" key="2">
    <source>
        <dbReference type="ARBA" id="ARBA00007776"/>
    </source>
</evidence>
<reference evidence="9 10" key="1">
    <citation type="journal article" date="2019" name="Int. J. Syst. Evol. Microbiol.">
        <title>The Global Catalogue of Microorganisms (GCM) 10K type strain sequencing project: providing services to taxonomists for standard genome sequencing and annotation.</title>
        <authorList>
            <consortium name="The Broad Institute Genomics Platform"/>
            <consortium name="The Broad Institute Genome Sequencing Center for Infectious Disease"/>
            <person name="Wu L."/>
            <person name="Ma J."/>
        </authorList>
    </citation>
    <scope>NUCLEOTIDE SEQUENCE [LARGE SCALE GENOMIC DNA]</scope>
    <source>
        <strain evidence="9 10">JCM 12149</strain>
    </source>
</reference>
<evidence type="ECO:0000256" key="7">
    <source>
        <dbReference type="ARBA" id="ARBA00023136"/>
    </source>
</evidence>
<evidence type="ECO:0000256" key="8">
    <source>
        <dbReference type="SAM" id="Phobius"/>
    </source>
</evidence>
<keyword evidence="10" id="KW-1185">Reference proteome</keyword>
<accession>A0ABN0ZC68</accession>
<dbReference type="RefSeq" id="WP_343752648.1">
    <property type="nucleotide sequence ID" value="NZ_BAAADM010000054.1"/>
</dbReference>
<organism evidence="9 10">
    <name type="scientific">Lentibacillus halophilus</name>
    <dbReference type="NCBI Taxonomy" id="295065"/>
    <lineage>
        <taxon>Bacteria</taxon>
        <taxon>Bacillati</taxon>
        <taxon>Bacillota</taxon>
        <taxon>Bacilli</taxon>
        <taxon>Bacillales</taxon>
        <taxon>Bacillaceae</taxon>
        <taxon>Lentibacillus</taxon>
    </lineage>
</organism>
<dbReference type="InterPro" id="IPR007227">
    <property type="entry name" value="Cell_shape_determining_MreD"/>
</dbReference>
<evidence type="ECO:0000313" key="9">
    <source>
        <dbReference type="EMBL" id="GAA0442427.1"/>
    </source>
</evidence>
<feature type="transmembrane region" description="Helical" evidence="8">
    <location>
        <begin position="64"/>
        <end position="92"/>
    </location>
</feature>
<comment type="similarity">
    <text evidence="2">Belongs to the MreD family.</text>
</comment>
<evidence type="ECO:0000313" key="10">
    <source>
        <dbReference type="Proteomes" id="UP001501459"/>
    </source>
</evidence>
<comment type="subcellular location">
    <subcellularLocation>
        <location evidence="1">Cell membrane</location>
        <topology evidence="1">Multi-pass membrane protein</topology>
    </subcellularLocation>
</comment>
<keyword evidence="3" id="KW-1003">Cell membrane</keyword>
<evidence type="ECO:0000256" key="5">
    <source>
        <dbReference type="ARBA" id="ARBA00022960"/>
    </source>
</evidence>
<proteinExistence type="inferred from homology"/>
<feature type="transmembrane region" description="Helical" evidence="8">
    <location>
        <begin position="139"/>
        <end position="161"/>
    </location>
</feature>
<evidence type="ECO:0000256" key="1">
    <source>
        <dbReference type="ARBA" id="ARBA00004651"/>
    </source>
</evidence>
<evidence type="ECO:0000256" key="3">
    <source>
        <dbReference type="ARBA" id="ARBA00022475"/>
    </source>
</evidence>
<evidence type="ECO:0000256" key="4">
    <source>
        <dbReference type="ARBA" id="ARBA00022692"/>
    </source>
</evidence>
<sequence>MRRIVIPILLFLLLVLEGVALDLLPASLVRHEWQLVPHWVLIFLTLKIMLFDKEDTNISVIHGLIFGLLIDVVYTGILGVYMFSYGIVVYLLYGLSRLLHANVYTTILLSVIGVAVADMVINILFSASGITDLIWGQYLLYRMLPTVLANVFFLLVLYPLLAKWLEKWKAERFSKSSAYF</sequence>
<dbReference type="Pfam" id="PF04093">
    <property type="entry name" value="MreD"/>
    <property type="match status" value="1"/>
</dbReference>
<protein>
    <submittedName>
        <fullName evidence="9">Rod shape-determining protein MreD</fullName>
    </submittedName>
</protein>
<evidence type="ECO:0000256" key="6">
    <source>
        <dbReference type="ARBA" id="ARBA00022989"/>
    </source>
</evidence>
<dbReference type="Proteomes" id="UP001501459">
    <property type="component" value="Unassembled WGS sequence"/>
</dbReference>
<dbReference type="NCBIfam" id="TIGR03426">
    <property type="entry name" value="shape_MreD"/>
    <property type="match status" value="1"/>
</dbReference>
<gene>
    <name evidence="9" type="primary">mreD</name>
    <name evidence="9" type="ORF">GCM10008983_19360</name>
</gene>
<feature type="transmembrane region" description="Helical" evidence="8">
    <location>
        <begin position="104"/>
        <end position="127"/>
    </location>
</feature>
<dbReference type="EMBL" id="BAAADM010000054">
    <property type="protein sequence ID" value="GAA0442427.1"/>
    <property type="molecule type" value="Genomic_DNA"/>
</dbReference>
<name>A0ABN0ZC68_9BACI</name>
<keyword evidence="6 8" id="KW-1133">Transmembrane helix</keyword>
<keyword evidence="7 8" id="KW-0472">Membrane</keyword>